<organism evidence="1 2">
    <name type="scientific">Nocardioides conyzicola</name>
    <dbReference type="NCBI Taxonomy" id="1651781"/>
    <lineage>
        <taxon>Bacteria</taxon>
        <taxon>Bacillati</taxon>
        <taxon>Actinomycetota</taxon>
        <taxon>Actinomycetes</taxon>
        <taxon>Propionibacteriales</taxon>
        <taxon>Nocardioidaceae</taxon>
        <taxon>Nocardioides</taxon>
    </lineage>
</organism>
<evidence type="ECO:0000313" key="1">
    <source>
        <dbReference type="EMBL" id="GAA4721684.1"/>
    </source>
</evidence>
<protein>
    <submittedName>
        <fullName evidence="1">Uncharacterized protein</fullName>
    </submittedName>
</protein>
<dbReference type="Proteomes" id="UP001499974">
    <property type="component" value="Unassembled WGS sequence"/>
</dbReference>
<name>A0ABP8Y5M0_9ACTN</name>
<sequence length="80" mass="8298">MYVVRLPGELTDSGTTFALPRSGAGTCAAAFAGIHPWQRAGPPPMVPRLQAPRQVGEPELSAVAAPIRVISVVGHLKGRG</sequence>
<keyword evidence="2" id="KW-1185">Reference proteome</keyword>
<dbReference type="EMBL" id="BAABKM010000005">
    <property type="protein sequence ID" value="GAA4721684.1"/>
    <property type="molecule type" value="Genomic_DNA"/>
</dbReference>
<comment type="caution">
    <text evidence="1">The sequence shown here is derived from an EMBL/GenBank/DDBJ whole genome shotgun (WGS) entry which is preliminary data.</text>
</comment>
<reference evidence="2" key="1">
    <citation type="journal article" date="2019" name="Int. J. Syst. Evol. Microbiol.">
        <title>The Global Catalogue of Microorganisms (GCM) 10K type strain sequencing project: providing services to taxonomists for standard genome sequencing and annotation.</title>
        <authorList>
            <consortium name="The Broad Institute Genomics Platform"/>
            <consortium name="The Broad Institute Genome Sequencing Center for Infectious Disease"/>
            <person name="Wu L."/>
            <person name="Ma J."/>
        </authorList>
    </citation>
    <scope>NUCLEOTIDE SEQUENCE [LARGE SCALE GENOMIC DNA]</scope>
    <source>
        <strain evidence="2">JCM 18531</strain>
    </source>
</reference>
<proteinExistence type="predicted"/>
<accession>A0ABP8Y5M0</accession>
<evidence type="ECO:0000313" key="2">
    <source>
        <dbReference type="Proteomes" id="UP001499974"/>
    </source>
</evidence>
<gene>
    <name evidence="1" type="ORF">GCM10023349_47670</name>
</gene>